<protein>
    <submittedName>
        <fullName evidence="1">DNA-packaging protein</fullName>
    </submittedName>
</protein>
<dbReference type="EMBL" id="JACOQH010000002">
    <property type="protein sequence ID" value="MBC5752996.1"/>
    <property type="molecule type" value="Genomic_DNA"/>
</dbReference>
<organism evidence="1 2">
    <name type="scientific">Roseburia yibonii</name>
    <dbReference type="NCBI Taxonomy" id="2763063"/>
    <lineage>
        <taxon>Bacteria</taxon>
        <taxon>Bacillati</taxon>
        <taxon>Bacillota</taxon>
        <taxon>Clostridia</taxon>
        <taxon>Lachnospirales</taxon>
        <taxon>Lachnospiraceae</taxon>
        <taxon>Roseburia</taxon>
    </lineage>
</organism>
<sequence length="177" mass="20637">MDATQKQLAEILNISTRQVRELTNVHGLFEREVIDGKKQKKYRLEKCVPEYIAFKAKGEARGGATYNKEREQAEHEQIKKKISILKLRRLRRELHEAGDVEEYLTNMLMSFKSRLLSIPQKVAPLIVGEDDINRISEVLEKEIFETLEELSEYDPEKIDKNSIGIFEDEEDEEDADI</sequence>
<evidence type="ECO:0000313" key="1">
    <source>
        <dbReference type="EMBL" id="MBC5752996.1"/>
    </source>
</evidence>
<reference evidence="1 2" key="1">
    <citation type="submission" date="2020-08" db="EMBL/GenBank/DDBJ databases">
        <title>Genome public.</title>
        <authorList>
            <person name="Liu C."/>
            <person name="Sun Q."/>
        </authorList>
    </citation>
    <scope>NUCLEOTIDE SEQUENCE [LARGE SCALE GENOMIC DNA]</scope>
    <source>
        <strain evidence="1 2">BX0805</strain>
    </source>
</reference>
<name>A0ABR7I7S0_9FIRM</name>
<proteinExistence type="predicted"/>
<dbReference type="RefSeq" id="WP_186981629.1">
    <property type="nucleotide sequence ID" value="NZ_JACOQH010000002.1"/>
</dbReference>
<accession>A0ABR7I7S0</accession>
<evidence type="ECO:0000313" key="2">
    <source>
        <dbReference type="Proteomes" id="UP000621540"/>
    </source>
</evidence>
<gene>
    <name evidence="1" type="ORF">H8Z76_02975</name>
</gene>
<comment type="caution">
    <text evidence="1">The sequence shown here is derived from an EMBL/GenBank/DDBJ whole genome shotgun (WGS) entry which is preliminary data.</text>
</comment>
<dbReference type="Proteomes" id="UP000621540">
    <property type="component" value="Unassembled WGS sequence"/>
</dbReference>
<keyword evidence="2" id="KW-1185">Reference proteome</keyword>